<name>A0A239E9N4_9FIRM</name>
<dbReference type="AlphaFoldDB" id="A0A239E9N4"/>
<evidence type="ECO:0000313" key="2">
    <source>
        <dbReference type="Proteomes" id="UP000198304"/>
    </source>
</evidence>
<sequence length="59" mass="6838">MEKKQKQTKKGIDKNFFNEMNYELAGDIGAIDNEEMMNNEKLITGKNRVNGSVFKIKKK</sequence>
<dbReference type="OrthoDB" id="1957506at2"/>
<protein>
    <submittedName>
        <fullName evidence="1">Uncharacterized protein</fullName>
    </submittedName>
</protein>
<evidence type="ECO:0000313" key="1">
    <source>
        <dbReference type="EMBL" id="SNS40632.1"/>
    </source>
</evidence>
<keyword evidence="2" id="KW-1185">Reference proteome</keyword>
<dbReference type="EMBL" id="FZOJ01000009">
    <property type="protein sequence ID" value="SNS40632.1"/>
    <property type="molecule type" value="Genomic_DNA"/>
</dbReference>
<reference evidence="1 2" key="1">
    <citation type="submission" date="2017-06" db="EMBL/GenBank/DDBJ databases">
        <authorList>
            <person name="Kim H.J."/>
            <person name="Triplett B.A."/>
        </authorList>
    </citation>
    <scope>NUCLEOTIDE SEQUENCE [LARGE SCALE GENOMIC DNA]</scope>
    <source>
        <strain evidence="1 2">SCA</strain>
    </source>
</reference>
<accession>A0A239E9N4</accession>
<proteinExistence type="predicted"/>
<dbReference type="Proteomes" id="UP000198304">
    <property type="component" value="Unassembled WGS sequence"/>
</dbReference>
<dbReference type="RefSeq" id="WP_089282977.1">
    <property type="nucleotide sequence ID" value="NZ_FZOJ01000009.1"/>
</dbReference>
<organism evidence="1 2">
    <name type="scientific">Anaerovirgula multivorans</name>
    <dbReference type="NCBI Taxonomy" id="312168"/>
    <lineage>
        <taxon>Bacteria</taxon>
        <taxon>Bacillati</taxon>
        <taxon>Bacillota</taxon>
        <taxon>Clostridia</taxon>
        <taxon>Peptostreptococcales</taxon>
        <taxon>Natronincolaceae</taxon>
        <taxon>Anaerovirgula</taxon>
    </lineage>
</organism>
<gene>
    <name evidence="1" type="ORF">SAMN05446037_1009112</name>
</gene>